<dbReference type="InterPro" id="IPR000014">
    <property type="entry name" value="PAS"/>
</dbReference>
<dbReference type="Pfam" id="PF08447">
    <property type="entry name" value="PAS_3"/>
    <property type="match status" value="1"/>
</dbReference>
<dbReference type="SUPFAM" id="SSF55785">
    <property type="entry name" value="PYP-like sensor domain (PAS domain)"/>
    <property type="match status" value="2"/>
</dbReference>
<keyword evidence="4" id="KW-1185">Reference proteome</keyword>
<dbReference type="OrthoDB" id="411251at2759"/>
<evidence type="ECO:0000256" key="1">
    <source>
        <dbReference type="SAM" id="MobiDB-lite"/>
    </source>
</evidence>
<dbReference type="InterPro" id="IPR013655">
    <property type="entry name" value="PAS_fold_3"/>
</dbReference>
<feature type="compositionally biased region" description="Acidic residues" evidence="1">
    <location>
        <begin position="284"/>
        <end position="293"/>
    </location>
</feature>
<feature type="compositionally biased region" description="Polar residues" evidence="1">
    <location>
        <begin position="467"/>
        <end position="481"/>
    </location>
</feature>
<accession>A0A3N4LP03</accession>
<feature type="compositionally biased region" description="Basic residues" evidence="1">
    <location>
        <begin position="235"/>
        <end position="253"/>
    </location>
</feature>
<organism evidence="3 4">
    <name type="scientific">Terfezia boudieri ATCC MYA-4762</name>
    <dbReference type="NCBI Taxonomy" id="1051890"/>
    <lineage>
        <taxon>Eukaryota</taxon>
        <taxon>Fungi</taxon>
        <taxon>Dikarya</taxon>
        <taxon>Ascomycota</taxon>
        <taxon>Pezizomycotina</taxon>
        <taxon>Pezizomycetes</taxon>
        <taxon>Pezizales</taxon>
        <taxon>Pezizaceae</taxon>
        <taxon>Terfezia</taxon>
    </lineage>
</organism>
<dbReference type="EMBL" id="ML121541">
    <property type="protein sequence ID" value="RPB24614.1"/>
    <property type="molecule type" value="Genomic_DNA"/>
</dbReference>
<evidence type="ECO:0000313" key="4">
    <source>
        <dbReference type="Proteomes" id="UP000267821"/>
    </source>
</evidence>
<dbReference type="CDD" id="cd00130">
    <property type="entry name" value="PAS"/>
    <property type="match status" value="2"/>
</dbReference>
<dbReference type="InParanoid" id="A0A3N4LP03"/>
<dbReference type="SMART" id="SM00091">
    <property type="entry name" value="PAS"/>
    <property type="match status" value="2"/>
</dbReference>
<dbReference type="Gene3D" id="3.30.450.20">
    <property type="entry name" value="PAS domain"/>
    <property type="match status" value="1"/>
</dbReference>
<dbReference type="PROSITE" id="PS50112">
    <property type="entry name" value="PAS"/>
    <property type="match status" value="1"/>
</dbReference>
<dbReference type="STRING" id="1051890.A0A3N4LP03"/>
<proteinExistence type="predicted"/>
<dbReference type="InterPro" id="IPR035965">
    <property type="entry name" value="PAS-like_dom_sf"/>
</dbReference>
<protein>
    <recommendedName>
        <fullName evidence="2">PAS domain-containing protein</fullName>
    </recommendedName>
</protein>
<feature type="compositionally biased region" description="Low complexity" evidence="1">
    <location>
        <begin position="307"/>
        <end position="322"/>
    </location>
</feature>
<sequence>MDITFISMHDLSPEARLVYASDSISDVLGYEPHEVVGKSLFSYFHPEEMPFAQTFHGRGVEMDKAAVLAYCRLKSKAGNYICCEIVFTVVYSVVVAATSVYRQTNKSHERALKAPYIRRAFSSSPRDPRYHMLAHLSPKFSTPQAGQHEPRACLILNRFTRTLTILYATNILMDILDFPPHQAVGMSFFEFISPGCLQDAVEALERAKENDSIAYLRFFARDPRIADVELDVRHGPHRRRQRRSGSPRSRRGRSNPDRHARESTSTQEPKPEDADTNSYSIMTSDEEEEEGDDGDHPGEGEEDNDHYYSSSHSTSGTSLSNSILPASRGPEVEAVVSCTSDGLVVVLRRARPMIPFSDPRMGFFASPWARLPYHPPNQAVGNGPGGPAAADFMDSIRQVAVFAWCLRGINEDMVQFARFEPDGSEPVLTPPRDQEHHDGAGVSELESGLAGRIDQSIVNEPVGGQSHMDSVTDYDTAQHQQRAAHKRKRSD</sequence>
<feature type="region of interest" description="Disordered" evidence="1">
    <location>
        <begin position="421"/>
        <end position="491"/>
    </location>
</feature>
<name>A0A3N4LP03_9PEZI</name>
<reference evidence="3 4" key="1">
    <citation type="journal article" date="2018" name="Nat. Ecol. Evol.">
        <title>Pezizomycetes genomes reveal the molecular basis of ectomycorrhizal truffle lifestyle.</title>
        <authorList>
            <person name="Murat C."/>
            <person name="Payen T."/>
            <person name="Noel B."/>
            <person name="Kuo A."/>
            <person name="Morin E."/>
            <person name="Chen J."/>
            <person name="Kohler A."/>
            <person name="Krizsan K."/>
            <person name="Balestrini R."/>
            <person name="Da Silva C."/>
            <person name="Montanini B."/>
            <person name="Hainaut M."/>
            <person name="Levati E."/>
            <person name="Barry K.W."/>
            <person name="Belfiori B."/>
            <person name="Cichocki N."/>
            <person name="Clum A."/>
            <person name="Dockter R.B."/>
            <person name="Fauchery L."/>
            <person name="Guy J."/>
            <person name="Iotti M."/>
            <person name="Le Tacon F."/>
            <person name="Lindquist E.A."/>
            <person name="Lipzen A."/>
            <person name="Malagnac F."/>
            <person name="Mello A."/>
            <person name="Molinier V."/>
            <person name="Miyauchi S."/>
            <person name="Poulain J."/>
            <person name="Riccioni C."/>
            <person name="Rubini A."/>
            <person name="Sitrit Y."/>
            <person name="Splivallo R."/>
            <person name="Traeger S."/>
            <person name="Wang M."/>
            <person name="Zifcakova L."/>
            <person name="Wipf D."/>
            <person name="Zambonelli A."/>
            <person name="Paolocci F."/>
            <person name="Nowrousian M."/>
            <person name="Ottonello S."/>
            <person name="Baldrian P."/>
            <person name="Spatafora J.W."/>
            <person name="Henrissat B."/>
            <person name="Nagy L.G."/>
            <person name="Aury J.M."/>
            <person name="Wincker P."/>
            <person name="Grigoriev I.V."/>
            <person name="Bonfante P."/>
            <person name="Martin F.M."/>
        </authorList>
    </citation>
    <scope>NUCLEOTIDE SEQUENCE [LARGE SCALE GENOMIC DNA]</scope>
    <source>
        <strain evidence="3 4">ATCC MYA-4762</strain>
    </source>
</reference>
<evidence type="ECO:0000259" key="2">
    <source>
        <dbReference type="PROSITE" id="PS50112"/>
    </source>
</evidence>
<evidence type="ECO:0000313" key="3">
    <source>
        <dbReference type="EMBL" id="RPB24614.1"/>
    </source>
</evidence>
<feature type="domain" description="PAS" evidence="2">
    <location>
        <begin position="11"/>
        <end position="63"/>
    </location>
</feature>
<feature type="compositionally biased region" description="Basic residues" evidence="1">
    <location>
        <begin position="482"/>
        <end position="491"/>
    </location>
</feature>
<feature type="region of interest" description="Disordered" evidence="1">
    <location>
        <begin position="230"/>
        <end position="325"/>
    </location>
</feature>
<dbReference type="Proteomes" id="UP000267821">
    <property type="component" value="Unassembled WGS sequence"/>
</dbReference>
<dbReference type="AlphaFoldDB" id="A0A3N4LP03"/>
<gene>
    <name evidence="3" type="ORF">L211DRAFT_878378</name>
</gene>